<name>A0A1Y5TXV8_9RHOB</name>
<proteinExistence type="predicted"/>
<protein>
    <submittedName>
        <fullName evidence="1">Uncharacterized protein</fullName>
    </submittedName>
</protein>
<accession>A0A1Y5TXV8</accession>
<sequence length="186" mass="21338">MILDQTRHALPEQLLARAVLAQAVIDLFSVSIACSTPDEAVTARRDALAFLTDADSVWAESRRTQCLLADHDPDVIRSRVVAILNGGRLNDDAHGYRLAGVEMARELWTKERERQRTYYAKAREKVKVRRETRWAESLRVQDRRIKDQRIAEKRASEPDMWRGLDRSIATHSELVDDLAAYLDIEL</sequence>
<evidence type="ECO:0000313" key="1">
    <source>
        <dbReference type="EMBL" id="SLN76510.1"/>
    </source>
</evidence>
<dbReference type="AlphaFoldDB" id="A0A1Y5TXV8"/>
<gene>
    <name evidence="1" type="ORF">ROA7023_04194</name>
</gene>
<organism evidence="1 2">
    <name type="scientific">Roseisalinus antarcticus</name>
    <dbReference type="NCBI Taxonomy" id="254357"/>
    <lineage>
        <taxon>Bacteria</taxon>
        <taxon>Pseudomonadati</taxon>
        <taxon>Pseudomonadota</taxon>
        <taxon>Alphaproteobacteria</taxon>
        <taxon>Rhodobacterales</taxon>
        <taxon>Roseobacteraceae</taxon>
        <taxon>Roseisalinus</taxon>
    </lineage>
</organism>
<evidence type="ECO:0000313" key="2">
    <source>
        <dbReference type="Proteomes" id="UP000193900"/>
    </source>
</evidence>
<keyword evidence="2" id="KW-1185">Reference proteome</keyword>
<reference evidence="1 2" key="1">
    <citation type="submission" date="2017-03" db="EMBL/GenBank/DDBJ databases">
        <authorList>
            <person name="Afonso C.L."/>
            <person name="Miller P.J."/>
            <person name="Scott M.A."/>
            <person name="Spackman E."/>
            <person name="Goraichik I."/>
            <person name="Dimitrov K.M."/>
            <person name="Suarez D.L."/>
            <person name="Swayne D.E."/>
        </authorList>
    </citation>
    <scope>NUCLEOTIDE SEQUENCE [LARGE SCALE GENOMIC DNA]</scope>
    <source>
        <strain evidence="1 2">CECT 7023</strain>
    </source>
</reference>
<dbReference type="EMBL" id="FWFZ01000043">
    <property type="protein sequence ID" value="SLN76510.1"/>
    <property type="molecule type" value="Genomic_DNA"/>
</dbReference>
<dbReference type="Proteomes" id="UP000193900">
    <property type="component" value="Unassembled WGS sequence"/>
</dbReference>